<organism evidence="4 5">
    <name type="scientific">Alternaria alternata</name>
    <name type="common">Alternaria rot fungus</name>
    <name type="synonym">Torula alternata</name>
    <dbReference type="NCBI Taxonomy" id="5599"/>
    <lineage>
        <taxon>Eukaryota</taxon>
        <taxon>Fungi</taxon>
        <taxon>Dikarya</taxon>
        <taxon>Ascomycota</taxon>
        <taxon>Pezizomycotina</taxon>
        <taxon>Dothideomycetes</taxon>
        <taxon>Pleosporomycetidae</taxon>
        <taxon>Pleosporales</taxon>
        <taxon>Pleosporineae</taxon>
        <taxon>Pleosporaceae</taxon>
        <taxon>Alternaria</taxon>
        <taxon>Alternaria sect. Alternaria</taxon>
        <taxon>Alternaria alternata complex</taxon>
    </lineage>
</organism>
<keyword evidence="5" id="KW-1185">Reference proteome</keyword>
<name>A0A177D438_ALTAL</name>
<dbReference type="PANTHER" id="PTHR35041">
    <property type="entry name" value="MEDIATOR OF RNA POLYMERASE II TRANSCRIPTION SUBUNIT 1"/>
    <property type="match status" value="1"/>
</dbReference>
<dbReference type="KEGG" id="aalt:CC77DRAFT_1014301"/>
<feature type="compositionally biased region" description="Basic and acidic residues" evidence="1">
    <location>
        <begin position="1"/>
        <end position="16"/>
    </location>
</feature>
<dbReference type="PANTHER" id="PTHR35041:SF6">
    <property type="entry name" value="FORMYLMETHIONINE DEFORMYLASE-LIKE PROTEIN-RELATED"/>
    <property type="match status" value="1"/>
</dbReference>
<dbReference type="OMA" id="HHECERE"/>
<feature type="domain" description="WSC" evidence="3">
    <location>
        <begin position="804"/>
        <end position="897"/>
    </location>
</feature>
<dbReference type="PROSITE" id="PS51212">
    <property type="entry name" value="WSC"/>
    <property type="match status" value="1"/>
</dbReference>
<keyword evidence="2" id="KW-1133">Transmembrane helix</keyword>
<feature type="transmembrane region" description="Helical" evidence="2">
    <location>
        <begin position="136"/>
        <end position="155"/>
    </location>
</feature>
<dbReference type="Proteomes" id="UP000077248">
    <property type="component" value="Unassembled WGS sequence"/>
</dbReference>
<feature type="compositionally biased region" description="Polar residues" evidence="1">
    <location>
        <begin position="71"/>
        <end position="80"/>
    </location>
</feature>
<keyword evidence="2" id="KW-0812">Transmembrane</keyword>
<dbReference type="Pfam" id="PF01822">
    <property type="entry name" value="WSC"/>
    <property type="match status" value="1"/>
</dbReference>
<feature type="transmembrane region" description="Helical" evidence="2">
    <location>
        <begin position="611"/>
        <end position="630"/>
    </location>
</feature>
<protein>
    <recommendedName>
        <fullName evidence="3">WSC domain-containing protein</fullName>
    </recommendedName>
</protein>
<evidence type="ECO:0000313" key="5">
    <source>
        <dbReference type="Proteomes" id="UP000077248"/>
    </source>
</evidence>
<accession>A0A177D438</accession>
<evidence type="ECO:0000256" key="1">
    <source>
        <dbReference type="SAM" id="MobiDB-lite"/>
    </source>
</evidence>
<dbReference type="EMBL" id="KV441503">
    <property type="protein sequence ID" value="OAG14047.1"/>
    <property type="molecule type" value="Genomic_DNA"/>
</dbReference>
<dbReference type="AlphaFoldDB" id="A0A177D438"/>
<dbReference type="SMART" id="SM00321">
    <property type="entry name" value="WSC"/>
    <property type="match status" value="1"/>
</dbReference>
<sequence length="898" mass="101117">MSEDNGHPTRDGDQNQRRTNHTVNESQLDDGCDTNSRPQQPLGDVTDPGGEDQDMHPSIHLIPASDRHETQYTPQSTHRGSGSDRDDDQNAYQSTQLISASGRESTAPTPGSSVTQRNTGVTRPPWLSSIWARPRATIAVIIVFYLTVTAISLLITTLFKASLVASVGLAFTQHLWRIFRQRLLRIAQIEQLFQIRSNPLELAKVKIVKDAPFLFLMAIFAWLLPLAVIYPPSSLTVTSRPYSEMRNIDLSVMNLPPPEGLDALHPNYTSVPSLAYLRRASMPKDGELEYDNKNAIVSYDYVQPSKPLLSLAKLGLLTGEILEFSSPKSENMSYSIEYRTLQVSCKQETQNWTYFDDMTSESWMFTIDWKDTVSKVLPPPLLNISTIRYPGIYSHNYTSRIYEYAVNTESLICEPFSALLSVNISYPRGVRHIDHVLKDVGPIPDVTQSAYFFPYGIGRPWPNISDVPINTPEYEEWVSTTKDHLTNWDIYAPMVTSFRSLEYRWEGYVGRLAEWNKTDWNGTLVPFINSTGILAVDTMIEWSALNTQRYNVTSVYNTERENPWDVGCMINDFLINVSISALTLDTWHAPYPVNITEYRTTYHFSRPIDLVISYALSFGLALVFLVLGIWSLMANGVPATDGGFLQVATATTGRTEMSKLIGKEEKECDEDRVRKELLGMRIRYGELVDEGGIGTVYRRGERSITSNLGELTKISVKPSITCTDSSAEKPDCSCTCTNGIVFEQPLHWTSQNGSGNPSDNCQSDQDKWLEREQELVAEIAKKEHEHHECERELLAKLNEQQAKSFSYQGCYFGVSPRKFLVDSRIEDSAMTIAKCATYCQAFPHFAVTNFKVCMCGNAIKDPTHVVPPAECDSACPGNKNEMCGDLFPPIKRAYLTYI</sequence>
<feature type="transmembrane region" description="Helical" evidence="2">
    <location>
        <begin position="213"/>
        <end position="230"/>
    </location>
</feature>
<proteinExistence type="predicted"/>
<keyword evidence="2" id="KW-0472">Membrane</keyword>
<reference evidence="4 5" key="1">
    <citation type="submission" date="2016-05" db="EMBL/GenBank/DDBJ databases">
        <title>Comparative analysis of secretome profiles of manganese(II)-oxidizing ascomycete fungi.</title>
        <authorList>
            <consortium name="DOE Joint Genome Institute"/>
            <person name="Zeiner C.A."/>
            <person name="Purvine S.O."/>
            <person name="Zink E.M."/>
            <person name="Wu S."/>
            <person name="Pasa-Tolic L."/>
            <person name="Chaput D.L."/>
            <person name="Haridas S."/>
            <person name="Grigoriev I.V."/>
            <person name="Santelli C.M."/>
            <person name="Hansel C.M."/>
        </authorList>
    </citation>
    <scope>NUCLEOTIDE SEQUENCE [LARGE SCALE GENOMIC DNA]</scope>
    <source>
        <strain evidence="4 5">SRC1lrK2f</strain>
    </source>
</reference>
<evidence type="ECO:0000313" key="4">
    <source>
        <dbReference type="EMBL" id="OAG14047.1"/>
    </source>
</evidence>
<feature type="region of interest" description="Disordered" evidence="1">
    <location>
        <begin position="1"/>
        <end position="120"/>
    </location>
</feature>
<evidence type="ECO:0000256" key="2">
    <source>
        <dbReference type="SAM" id="Phobius"/>
    </source>
</evidence>
<feature type="compositionally biased region" description="Polar residues" evidence="1">
    <location>
        <begin position="90"/>
        <end position="120"/>
    </location>
</feature>
<gene>
    <name evidence="4" type="ORF">CC77DRAFT_1014301</name>
</gene>
<dbReference type="RefSeq" id="XP_018379468.1">
    <property type="nucleotide sequence ID" value="XM_018523888.1"/>
</dbReference>
<dbReference type="GeneID" id="29109482"/>
<dbReference type="InterPro" id="IPR002889">
    <property type="entry name" value="WSC_carb-bd"/>
</dbReference>
<evidence type="ECO:0000259" key="3">
    <source>
        <dbReference type="PROSITE" id="PS51212"/>
    </source>
</evidence>
<dbReference type="STRING" id="5599.A0A177D438"/>
<dbReference type="VEuPathDB" id="FungiDB:CC77DRAFT_1014301"/>